<dbReference type="InterPro" id="IPR038180">
    <property type="entry name" value="FlgT_N_sf"/>
</dbReference>
<dbReference type="Pfam" id="PF16548">
    <property type="entry name" value="FlgT_N"/>
    <property type="match status" value="1"/>
</dbReference>
<dbReference type="Gene3D" id="3.30.1660.40">
    <property type="entry name" value="FlgT, N-terminal domain"/>
    <property type="match status" value="1"/>
</dbReference>
<dbReference type="Proteomes" id="UP000633814">
    <property type="component" value="Unassembled WGS sequence"/>
</dbReference>
<dbReference type="EMBL" id="JAEINI020000010">
    <property type="protein sequence ID" value="MCB5227724.1"/>
    <property type="molecule type" value="Genomic_DNA"/>
</dbReference>
<sequence length="378" mass="42652">MRIRILSTLLFGLAALSQSSSLFANWYEATGQASIERGDLDSARRAAIEDALQRATLFAGAKLESHQQVVQGILQHHSVTLSTSAELRQVQLLSETHSQQQVFITLKAHILPMAKSCAANFRNPLLVTQVHLDARQDAIYGQLFELGEHSTRQLSRHLRDFGPGLALQVRDEPIAQSQLTANVADQFFAEGQQFILFATIQDLSLGAKTSKFWQSSQRERFFTLEVVLFDTYERRVRYQQEYRTSSFWPDQDNSTPSSHSVAFWRMPYGQKIDQVLRTVAQDIQEQTQCQPLLAQIRQVKQQHIQLGLGSSHGLKVGDQVNLIQVQRDPQQAELRRLLDSPVQLTITDITPEGAWAASPSQQLLNHIQPGDIVSFQSR</sequence>
<accession>A0ABS8C5V4</accession>
<gene>
    <name evidence="5" type="ORF">JAO78_012975</name>
</gene>
<feature type="chain" id="PRO_5045325286" evidence="1">
    <location>
        <begin position="25"/>
        <end position="378"/>
    </location>
</feature>
<proteinExistence type="predicted"/>
<evidence type="ECO:0000313" key="5">
    <source>
        <dbReference type="EMBL" id="MCB5227724.1"/>
    </source>
</evidence>
<dbReference type="InterPro" id="IPR038165">
    <property type="entry name" value="FlgT_C_sf"/>
</dbReference>
<organism evidence="5 6">
    <name type="scientific">Alishewanella maricola</name>
    <dbReference type="NCBI Taxonomy" id="2795740"/>
    <lineage>
        <taxon>Bacteria</taxon>
        <taxon>Pseudomonadati</taxon>
        <taxon>Pseudomonadota</taxon>
        <taxon>Gammaproteobacteria</taxon>
        <taxon>Alteromonadales</taxon>
        <taxon>Alteromonadaceae</taxon>
        <taxon>Alishewanella</taxon>
    </lineage>
</organism>
<dbReference type="InterPro" id="IPR032386">
    <property type="entry name" value="FlgT_M"/>
</dbReference>
<dbReference type="InterPro" id="IPR032388">
    <property type="entry name" value="FlgT_C"/>
</dbReference>
<keyword evidence="6" id="KW-1185">Reference proteome</keyword>
<evidence type="ECO:0000259" key="2">
    <source>
        <dbReference type="Pfam" id="PF16538"/>
    </source>
</evidence>
<keyword evidence="5" id="KW-0969">Cilium</keyword>
<dbReference type="RefSeq" id="WP_226751788.1">
    <property type="nucleotide sequence ID" value="NZ_JAEINI020000010.1"/>
</dbReference>
<name>A0ABS8C5V4_9ALTE</name>
<protein>
    <submittedName>
        <fullName evidence="5">Flagellar assembly protein FlgT</fullName>
    </submittedName>
</protein>
<dbReference type="Gene3D" id="3.40.50.10610">
    <property type="entry name" value="ABC-type transport auxiliary lipoprotein component"/>
    <property type="match status" value="1"/>
</dbReference>
<dbReference type="Pfam" id="PF16538">
    <property type="entry name" value="FlgT_C"/>
    <property type="match status" value="1"/>
</dbReference>
<dbReference type="Gene3D" id="2.40.10.410">
    <property type="entry name" value="FlgT, C-terminal domain"/>
    <property type="match status" value="1"/>
</dbReference>
<feature type="signal peptide" evidence="1">
    <location>
        <begin position="1"/>
        <end position="24"/>
    </location>
</feature>
<evidence type="ECO:0000259" key="4">
    <source>
        <dbReference type="Pfam" id="PF16548"/>
    </source>
</evidence>
<evidence type="ECO:0000256" key="1">
    <source>
        <dbReference type="SAM" id="SignalP"/>
    </source>
</evidence>
<evidence type="ECO:0000259" key="3">
    <source>
        <dbReference type="Pfam" id="PF16539"/>
    </source>
</evidence>
<keyword evidence="5" id="KW-0282">Flagellum</keyword>
<evidence type="ECO:0000313" key="6">
    <source>
        <dbReference type="Proteomes" id="UP000633814"/>
    </source>
</evidence>
<keyword evidence="1" id="KW-0732">Signal</keyword>
<reference evidence="5 6" key="1">
    <citation type="submission" date="2021-10" db="EMBL/GenBank/DDBJ databases">
        <title>Alishewanella koreense sp. nov. isolated from seawater of southwestern coast in South Korea and the proposal for the reclassification of Rheinheimera perlucida and Rheinheimera tuosuensis as Arsukibacterium perlucida and Arsukibacterium tuosuensis.</title>
        <authorList>
            <person name="Kim K.H."/>
            <person name="Ruan W."/>
            <person name="Kim K.R."/>
            <person name="Baek J.H."/>
            <person name="Jeon C.O."/>
        </authorList>
    </citation>
    <scope>NUCLEOTIDE SEQUENCE [LARGE SCALE GENOMIC DNA]</scope>
    <source>
        <strain evidence="5 6">16-MA</strain>
    </source>
</reference>
<feature type="domain" description="Flagellar assembly protein T N-terminal" evidence="4">
    <location>
        <begin position="26"/>
        <end position="111"/>
    </location>
</feature>
<dbReference type="InterPro" id="IPR032370">
    <property type="entry name" value="FlgT_N"/>
</dbReference>
<feature type="domain" description="Flagellar assembly protein T middle" evidence="3">
    <location>
        <begin position="116"/>
        <end position="252"/>
    </location>
</feature>
<feature type="domain" description="Flagellar assembly protein T C-terminal" evidence="2">
    <location>
        <begin position="303"/>
        <end position="373"/>
    </location>
</feature>
<dbReference type="Pfam" id="PF16539">
    <property type="entry name" value="FlgT_M"/>
    <property type="match status" value="1"/>
</dbReference>
<keyword evidence="5" id="KW-0966">Cell projection</keyword>
<comment type="caution">
    <text evidence="5">The sequence shown here is derived from an EMBL/GenBank/DDBJ whole genome shotgun (WGS) entry which is preliminary data.</text>
</comment>